<dbReference type="InterPro" id="IPR036412">
    <property type="entry name" value="HAD-like_sf"/>
</dbReference>
<dbReference type="Gene3D" id="3.30.1240.10">
    <property type="match status" value="1"/>
</dbReference>
<gene>
    <name evidence="1" type="ORF">SG0102_21040</name>
</gene>
<dbReference type="GO" id="GO:0000287">
    <property type="term" value="F:magnesium ion binding"/>
    <property type="evidence" value="ECO:0007669"/>
    <property type="project" value="TreeGrafter"/>
</dbReference>
<dbReference type="Pfam" id="PF08282">
    <property type="entry name" value="Hydrolase_3"/>
    <property type="match status" value="1"/>
</dbReference>
<dbReference type="RefSeq" id="WP_125119921.1">
    <property type="nucleotide sequence ID" value="NZ_AP019309.1"/>
</dbReference>
<dbReference type="NCBIfam" id="TIGR00099">
    <property type="entry name" value="Cof-subfamily"/>
    <property type="match status" value="1"/>
</dbReference>
<evidence type="ECO:0000313" key="1">
    <source>
        <dbReference type="EMBL" id="BBH27170.1"/>
    </source>
</evidence>
<reference evidence="1 2" key="1">
    <citation type="submission" date="2018-11" db="EMBL/GenBank/DDBJ databases">
        <title>Novel Erysipelotrichaceae bacterium isolated from small intestine of a swine.</title>
        <authorList>
            <person name="Kim J.S."/>
            <person name="Choe H."/>
            <person name="Lee Y.R."/>
            <person name="Kim K.M."/>
            <person name="Park D.S."/>
        </authorList>
    </citation>
    <scope>NUCLEOTIDE SEQUENCE [LARGE SCALE GENOMIC DNA]</scope>
    <source>
        <strain evidence="1 2">SG0102</strain>
    </source>
</reference>
<dbReference type="GO" id="GO:0005829">
    <property type="term" value="C:cytosol"/>
    <property type="evidence" value="ECO:0007669"/>
    <property type="project" value="TreeGrafter"/>
</dbReference>
<evidence type="ECO:0000313" key="2">
    <source>
        <dbReference type="Proteomes" id="UP000268059"/>
    </source>
</evidence>
<accession>A0A3G9J814</accession>
<dbReference type="InterPro" id="IPR006379">
    <property type="entry name" value="HAD-SF_hydro_IIB"/>
</dbReference>
<dbReference type="SFLD" id="SFLDS00003">
    <property type="entry name" value="Haloacid_Dehalogenase"/>
    <property type="match status" value="1"/>
</dbReference>
<dbReference type="GO" id="GO:0016791">
    <property type="term" value="F:phosphatase activity"/>
    <property type="evidence" value="ECO:0007669"/>
    <property type="project" value="TreeGrafter"/>
</dbReference>
<protein>
    <submittedName>
        <fullName evidence="1">Haloacid dehalogenase</fullName>
    </submittedName>
</protein>
<dbReference type="InterPro" id="IPR023214">
    <property type="entry name" value="HAD_sf"/>
</dbReference>
<organism evidence="1 2">
    <name type="scientific">Intestinibaculum porci</name>
    <dbReference type="NCBI Taxonomy" id="2487118"/>
    <lineage>
        <taxon>Bacteria</taxon>
        <taxon>Bacillati</taxon>
        <taxon>Bacillota</taxon>
        <taxon>Erysipelotrichia</taxon>
        <taxon>Erysipelotrichales</taxon>
        <taxon>Erysipelotrichaceae</taxon>
        <taxon>Intestinibaculum</taxon>
    </lineage>
</organism>
<name>A0A3G9J814_9FIRM</name>
<dbReference type="SFLD" id="SFLDG01140">
    <property type="entry name" value="C2.B:_Phosphomannomutase_and_P"/>
    <property type="match status" value="1"/>
</dbReference>
<dbReference type="PANTHER" id="PTHR10000">
    <property type="entry name" value="PHOSPHOSERINE PHOSPHATASE"/>
    <property type="match status" value="1"/>
</dbReference>
<dbReference type="CDD" id="cd07516">
    <property type="entry name" value="HAD_Pase"/>
    <property type="match status" value="1"/>
</dbReference>
<dbReference type="SUPFAM" id="SSF56784">
    <property type="entry name" value="HAD-like"/>
    <property type="match status" value="1"/>
</dbReference>
<dbReference type="PROSITE" id="PS01229">
    <property type="entry name" value="COF_2"/>
    <property type="match status" value="1"/>
</dbReference>
<dbReference type="Gene3D" id="3.40.50.1000">
    <property type="entry name" value="HAD superfamily/HAD-like"/>
    <property type="match status" value="1"/>
</dbReference>
<dbReference type="OrthoDB" id="9781413at2"/>
<dbReference type="PANTHER" id="PTHR10000:SF8">
    <property type="entry name" value="HAD SUPERFAMILY HYDROLASE-LIKE, TYPE 3"/>
    <property type="match status" value="1"/>
</dbReference>
<dbReference type="EMBL" id="AP019309">
    <property type="protein sequence ID" value="BBH27170.1"/>
    <property type="molecule type" value="Genomic_DNA"/>
</dbReference>
<keyword evidence="2" id="KW-1185">Reference proteome</keyword>
<dbReference type="InParanoid" id="A0A3G9J814"/>
<dbReference type="AlphaFoldDB" id="A0A3G9J814"/>
<dbReference type="InterPro" id="IPR000150">
    <property type="entry name" value="Cof"/>
</dbReference>
<dbReference type="KEGG" id="ebm:SG0102_21040"/>
<dbReference type="Proteomes" id="UP000268059">
    <property type="component" value="Chromosome"/>
</dbReference>
<dbReference type="NCBIfam" id="TIGR01484">
    <property type="entry name" value="HAD-SF-IIB"/>
    <property type="match status" value="1"/>
</dbReference>
<sequence>MYQLIALDMDGTLLDDQKQILPSSAEAIKKAYNAGKIVCLSTGRGLAELADYQELFPYLSYGILISGACLYDFVNQQVIHEMPLKEKEIKAIIDAVNNRDIMPQLLTKERSIASASHIRHIEDYHMAVYRNMYERVCDFVDEPLQEALTLSDVYKINLYHTNTQEREETYQRLKDLPLSFAYAEETSLEISPLHVTKALGLKTLCERLILPLSQTIAVGDAPNDLEVLKTAGLSVAMGNSRPDVLEICDLVTDDNNHDGIAHVIETYLL</sequence>
<proteinExistence type="predicted"/>